<evidence type="ECO:0000256" key="1">
    <source>
        <dbReference type="SAM" id="Coils"/>
    </source>
</evidence>
<protein>
    <recommendedName>
        <fullName evidence="4">Translin-associated factor X-interacting protein 1 N-terminal domain-containing protein</fullName>
    </recommendedName>
</protein>
<keyword evidence="3" id="KW-1185">Reference proteome</keyword>
<proteinExistence type="predicted"/>
<evidence type="ECO:0000313" key="2">
    <source>
        <dbReference type="EMBL" id="KAH6600571.1"/>
    </source>
</evidence>
<accession>A0ABQ8FM50</accession>
<organism evidence="2 3">
    <name type="scientific">Batrachochytrium salamandrivorans</name>
    <dbReference type="NCBI Taxonomy" id="1357716"/>
    <lineage>
        <taxon>Eukaryota</taxon>
        <taxon>Fungi</taxon>
        <taxon>Fungi incertae sedis</taxon>
        <taxon>Chytridiomycota</taxon>
        <taxon>Chytridiomycota incertae sedis</taxon>
        <taxon>Chytridiomycetes</taxon>
        <taxon>Rhizophydiales</taxon>
        <taxon>Rhizophydiales incertae sedis</taxon>
        <taxon>Batrachochytrium</taxon>
    </lineage>
</organism>
<name>A0ABQ8FM50_9FUNG</name>
<gene>
    <name evidence="2" type="ORF">BASA50_002135</name>
</gene>
<evidence type="ECO:0008006" key="4">
    <source>
        <dbReference type="Google" id="ProtNLM"/>
    </source>
</evidence>
<sequence>MDSSQKLHPSLKQWESYISFPYSKPHPSTISGALNEQGADNTLSSPILNQARQRPNRSRSLYAKNVRPKVPQTTEHAFLTPIKSMSDGHFYLQTEFSRSLFKKISNEAEDTDSTSTTLTDLDAHMQKVFRVPFSNTTDLLCKDRIQCLDRCLERVIQICRPYADLLSQIQNEYHLVIKSVLNINDEKAFLRTKINRLLVEYATTNALESEKVRIVGLVAAWDFAESHRHRIQVQSEKEELSFIEMVGNLFPLEVEKSQSEKSKKDILYLGRWSFVKSWIEQRASSDTLLKDLFEKLEKNPTYYKRIFPDDDNLAIHEYDTPEICKLKNLVEEQRRLIRNYTKELASADKKEKSLNLQISEIDIRIGEITEVLNTKFGPHRSLDI</sequence>
<dbReference type="EMBL" id="JAFCIX010000030">
    <property type="protein sequence ID" value="KAH6600571.1"/>
    <property type="molecule type" value="Genomic_DNA"/>
</dbReference>
<feature type="coiled-coil region" evidence="1">
    <location>
        <begin position="330"/>
        <end position="357"/>
    </location>
</feature>
<comment type="caution">
    <text evidence="2">The sequence shown here is derived from an EMBL/GenBank/DDBJ whole genome shotgun (WGS) entry which is preliminary data.</text>
</comment>
<dbReference type="Proteomes" id="UP001648503">
    <property type="component" value="Unassembled WGS sequence"/>
</dbReference>
<reference evidence="2 3" key="1">
    <citation type="submission" date="2021-02" db="EMBL/GenBank/DDBJ databases">
        <title>Variation within the Batrachochytrium salamandrivorans European outbreak.</title>
        <authorList>
            <person name="Kelly M."/>
            <person name="Pasmans F."/>
            <person name="Shea T.P."/>
            <person name="Munoz J.F."/>
            <person name="Carranza S."/>
            <person name="Cuomo C.A."/>
            <person name="Martel A."/>
        </authorList>
    </citation>
    <scope>NUCLEOTIDE SEQUENCE [LARGE SCALE GENOMIC DNA]</scope>
    <source>
        <strain evidence="2 3">AMFP18/2</strain>
    </source>
</reference>
<keyword evidence="1" id="KW-0175">Coiled coil</keyword>
<evidence type="ECO:0000313" key="3">
    <source>
        <dbReference type="Proteomes" id="UP001648503"/>
    </source>
</evidence>